<dbReference type="InterPro" id="IPR058685">
    <property type="entry name" value="Ig_NPHP4_4th"/>
</dbReference>
<keyword evidence="4" id="KW-1185">Reference proteome</keyword>
<dbReference type="SUPFAM" id="SSF47473">
    <property type="entry name" value="EF-hand"/>
    <property type="match status" value="1"/>
</dbReference>
<organism evidence="3 4">
    <name type="scientific">Phytophthora fragariaefolia</name>
    <dbReference type="NCBI Taxonomy" id="1490495"/>
    <lineage>
        <taxon>Eukaryota</taxon>
        <taxon>Sar</taxon>
        <taxon>Stramenopiles</taxon>
        <taxon>Oomycota</taxon>
        <taxon>Peronosporomycetes</taxon>
        <taxon>Peronosporales</taxon>
        <taxon>Peronosporaceae</taxon>
        <taxon>Phytophthora</taxon>
    </lineage>
</organism>
<name>A0A9W7CT34_9STRA</name>
<dbReference type="Proteomes" id="UP001165121">
    <property type="component" value="Unassembled WGS sequence"/>
</dbReference>
<dbReference type="GO" id="GO:0005856">
    <property type="term" value="C:cytoskeleton"/>
    <property type="evidence" value="ECO:0007669"/>
    <property type="project" value="InterPro"/>
</dbReference>
<feature type="region of interest" description="Disordered" evidence="1">
    <location>
        <begin position="256"/>
        <end position="385"/>
    </location>
</feature>
<dbReference type="Pfam" id="PF26189">
    <property type="entry name" value="Ig_NPHP4_2nd"/>
    <property type="match status" value="1"/>
</dbReference>
<feature type="compositionally biased region" description="Basic and acidic residues" evidence="1">
    <location>
        <begin position="342"/>
        <end position="363"/>
    </location>
</feature>
<dbReference type="Pfam" id="PF26187">
    <property type="entry name" value="Ig_NPHP4_4th"/>
    <property type="match status" value="1"/>
</dbReference>
<dbReference type="InterPro" id="IPR058688">
    <property type="entry name" value="Ig_NPHP4_2nd"/>
</dbReference>
<evidence type="ECO:0000313" key="4">
    <source>
        <dbReference type="Proteomes" id="UP001165121"/>
    </source>
</evidence>
<feature type="compositionally biased region" description="Polar residues" evidence="1">
    <location>
        <begin position="23"/>
        <end position="43"/>
    </location>
</feature>
<dbReference type="AlphaFoldDB" id="A0A9W7CT34"/>
<evidence type="ECO:0000313" key="3">
    <source>
        <dbReference type="EMBL" id="GMF42003.1"/>
    </source>
</evidence>
<dbReference type="EMBL" id="BSXT01001391">
    <property type="protein sequence ID" value="GMF42003.1"/>
    <property type="molecule type" value="Genomic_DNA"/>
</dbReference>
<feature type="domain" description="EF-hand" evidence="2">
    <location>
        <begin position="183"/>
        <end position="218"/>
    </location>
</feature>
<dbReference type="PROSITE" id="PS50222">
    <property type="entry name" value="EF_HAND_2"/>
    <property type="match status" value="1"/>
</dbReference>
<dbReference type="Pfam" id="PF26015">
    <property type="entry name" value="Ig_NPH4_3rd"/>
    <property type="match status" value="1"/>
</dbReference>
<dbReference type="GO" id="GO:0097730">
    <property type="term" value="C:non-motile cilium"/>
    <property type="evidence" value="ECO:0007669"/>
    <property type="project" value="InterPro"/>
</dbReference>
<dbReference type="GO" id="GO:0005509">
    <property type="term" value="F:calcium ion binding"/>
    <property type="evidence" value="ECO:0007669"/>
    <property type="project" value="InterPro"/>
</dbReference>
<gene>
    <name evidence="3" type="ORF">Pfra01_001355300</name>
</gene>
<evidence type="ECO:0000259" key="2">
    <source>
        <dbReference type="PROSITE" id="PS50222"/>
    </source>
</evidence>
<dbReference type="PANTHER" id="PTHR31043">
    <property type="entry name" value="NEPHROCYSTIN-4"/>
    <property type="match status" value="1"/>
</dbReference>
<comment type="caution">
    <text evidence="3">The sequence shown here is derived from an EMBL/GenBank/DDBJ whole genome shotgun (WGS) entry which is preliminary data.</text>
</comment>
<dbReference type="InterPro" id="IPR029775">
    <property type="entry name" value="NPHP4"/>
</dbReference>
<feature type="region of interest" description="Disordered" evidence="1">
    <location>
        <begin position="1"/>
        <end position="47"/>
    </location>
</feature>
<feature type="region of interest" description="Disordered" evidence="1">
    <location>
        <begin position="62"/>
        <end position="111"/>
    </location>
</feature>
<sequence>MAVPEAVKANPSPRDKVDAPTSAPGQADQSPNKSSEQCESNPPTAEGINEVANTLEEMASSVGVFVQKNPSRRPPERSVRASSFGKGKSLEKIDAAGTPLRRTETDPKAVGAEAVNENEGIEKSKPMPLRVSFAAARAAKRNDLNALKTQKMDSNTETTENSLTKSASDGLLKLKKLLQTAVEKGVSIQQSFDHFDKEAKGILSYDEFVTGLQELGPDFANLSHDKMITMAKSLDCKHQNGLRMDDFTSFMATPVVDNGSPIEKPADTIKGEDTASTTPEEPKKAPVTTSKRPPPLRRSGSSRMLAKNPARPSAGTQSARAVAEKAGSFSTLTQHLPWNKFEAPRPKDNVEDIKEPAKTEQVAKADVINDTPSQRSTPRDKQDPSRVLDCNYTFNSNPEIRAVELKLRKAALDAYQRGILPLCVIAKFLENADDRRGQVPRGHERSYKKRNDLLRIEFLQVLMELGFTLLSDREGDDVDTGFGGGMAKPVPKMNDHLYARQLERLSRYRQHIKSDESKAHKQLVRAVAKTKKYQAHDKQQGEDSIRRFEEEKNQLLRVLSYYRDGHKKSLVYSLLRQQVTTSLTLFPSFGDLLFFELPFINPYNHNDRFRIELLLPSSREIAVVLDLEIVRNSEEWAFYRENLPLAYGFMTSNAEIEDEMIDDHDEIVIDSHDQLHIPMRLRWLDTSDSYTRVQKSATGKKASAIPVSVVIKSCSHGHTVALFNMELLPQPFACHRVLRFSHPASSIWRWKLRYPRGKFVVCMDPSVAMELLRNGEDEANNSGLMSFKCRVGEYPALETFFVVLYNDKYYARVFEVWQIRIQSKMRVDVHAVLGQSVRHELVIKGDAGSSTRDAETAKRRVMCFTPMPHRSLVQFRPGQVFVLVPQAFNRIEFAFCAVENRADTQMVVLVNLVDVETHELVGAWSVHVTLALPVITKTYELHLPVGRAAQKKISYSNPWDQPQTIMLRSSAPKLLVPREPVLQLPSNGQAFLRLAFAARDHSASVSEDIYLFINDKRTDQNEECLLFQVTYE</sequence>
<dbReference type="InterPro" id="IPR002048">
    <property type="entry name" value="EF_hand_dom"/>
</dbReference>
<dbReference type="GO" id="GO:0090090">
    <property type="term" value="P:negative regulation of canonical Wnt signaling pathway"/>
    <property type="evidence" value="ECO:0007669"/>
    <property type="project" value="InterPro"/>
</dbReference>
<dbReference type="InterPro" id="IPR058686">
    <property type="entry name" value="Ig_NPHP4_3rd"/>
</dbReference>
<dbReference type="InterPro" id="IPR011992">
    <property type="entry name" value="EF-hand-dom_pair"/>
</dbReference>
<proteinExistence type="predicted"/>
<reference evidence="3" key="1">
    <citation type="submission" date="2023-04" db="EMBL/GenBank/DDBJ databases">
        <title>Phytophthora fragariaefolia NBRC 109709.</title>
        <authorList>
            <person name="Ichikawa N."/>
            <person name="Sato H."/>
            <person name="Tonouchi N."/>
        </authorList>
    </citation>
    <scope>NUCLEOTIDE SEQUENCE</scope>
    <source>
        <strain evidence="3">NBRC 109709</strain>
    </source>
</reference>
<dbReference type="Gene3D" id="1.10.238.10">
    <property type="entry name" value="EF-hand"/>
    <property type="match status" value="1"/>
</dbReference>
<accession>A0A9W7CT34</accession>
<dbReference type="OrthoDB" id="313446at2759"/>
<feature type="compositionally biased region" description="Basic and acidic residues" evidence="1">
    <location>
        <begin position="264"/>
        <end position="273"/>
    </location>
</feature>
<protein>
    <submittedName>
        <fullName evidence="3">Unnamed protein product</fullName>
    </submittedName>
</protein>
<evidence type="ECO:0000256" key="1">
    <source>
        <dbReference type="SAM" id="MobiDB-lite"/>
    </source>
</evidence>
<dbReference type="PANTHER" id="PTHR31043:SF3">
    <property type="entry name" value="NEPHROCYSTIN-4"/>
    <property type="match status" value="1"/>
</dbReference>